<dbReference type="PANTHER" id="PTHR30081:SF1">
    <property type="entry name" value="PROTEIN TRANSLOCASE SUBUNIT SECD"/>
    <property type="match status" value="1"/>
</dbReference>
<sequence length="348" mass="36537">MARTRSTTAARRTLIWLGVLFAALTAALAGGVMSGQASWAPKLALDLEGGTQMILAPKVQGAGDQISSEQLNQAVEIIRQRVDGSGVAEAEISTQSGRNVVVSLPGVPDTKTRDLIQASANMESRPVLMAAAGSAVPKESRTPEDELPKPTAKPENASDENWVTAELYRQFEAKECLDPEAAEEAQADDPAKPLIACEPDTGTKYILGPVEVPGTDIASASFGQVRGNQGQSLNQWAVNIEFNPAGPAAFKTVTERLFGLTGARNQFAIVLDGQVISAPTTNAVIPDGKPQITGSFTEESARVLSGQLKDGALPISFEIQSEQQIPATLGAEQLKMGLLAGLIGLLLV</sequence>
<comment type="caution">
    <text evidence="11">The sequence shown here is derived from an EMBL/GenBank/DDBJ whole genome shotgun (WGS) entry which is preliminary data.</text>
</comment>
<keyword evidence="4" id="KW-0653">Protein transport</keyword>
<keyword evidence="6" id="KW-0811">Translocation</keyword>
<evidence type="ECO:0000256" key="8">
    <source>
        <dbReference type="SAM" id="MobiDB-lite"/>
    </source>
</evidence>
<proteinExistence type="predicted"/>
<gene>
    <name evidence="11" type="ORF">HER39_03205</name>
</gene>
<dbReference type="Pfam" id="PF22599">
    <property type="entry name" value="SecDF_P1_head"/>
    <property type="match status" value="1"/>
</dbReference>
<feature type="non-terminal residue" evidence="11">
    <location>
        <position position="348"/>
    </location>
</feature>
<dbReference type="Proteomes" id="UP000523795">
    <property type="component" value="Unassembled WGS sequence"/>
</dbReference>
<feature type="region of interest" description="Disordered" evidence="8">
    <location>
        <begin position="134"/>
        <end position="159"/>
    </location>
</feature>
<evidence type="ECO:0000256" key="5">
    <source>
        <dbReference type="ARBA" id="ARBA00022989"/>
    </source>
</evidence>
<dbReference type="EMBL" id="JAAZSR010000026">
    <property type="protein sequence ID" value="NKX49601.1"/>
    <property type="molecule type" value="Genomic_DNA"/>
</dbReference>
<evidence type="ECO:0000256" key="3">
    <source>
        <dbReference type="ARBA" id="ARBA00022692"/>
    </source>
</evidence>
<evidence type="ECO:0000259" key="9">
    <source>
        <dbReference type="Pfam" id="PF21760"/>
    </source>
</evidence>
<feature type="compositionally biased region" description="Basic and acidic residues" evidence="8">
    <location>
        <begin position="138"/>
        <end position="148"/>
    </location>
</feature>
<dbReference type="InterPro" id="IPR022813">
    <property type="entry name" value="SecD/SecF_arch_bac"/>
</dbReference>
<dbReference type="Gene3D" id="3.30.70.3400">
    <property type="match status" value="1"/>
</dbReference>
<dbReference type="PANTHER" id="PTHR30081">
    <property type="entry name" value="PROTEIN-EXPORT MEMBRANE PROTEIN SEC"/>
    <property type="match status" value="1"/>
</dbReference>
<evidence type="ECO:0000256" key="4">
    <source>
        <dbReference type="ARBA" id="ARBA00022927"/>
    </source>
</evidence>
<evidence type="ECO:0000256" key="2">
    <source>
        <dbReference type="ARBA" id="ARBA00022475"/>
    </source>
</evidence>
<dbReference type="Gene3D" id="3.30.1360.200">
    <property type="match status" value="1"/>
</dbReference>
<organism evidence="11 12">
    <name type="scientific">Arthrobacter deserti</name>
    <dbReference type="NCBI Taxonomy" id="1742687"/>
    <lineage>
        <taxon>Bacteria</taxon>
        <taxon>Bacillati</taxon>
        <taxon>Actinomycetota</taxon>
        <taxon>Actinomycetes</taxon>
        <taxon>Micrococcales</taxon>
        <taxon>Micrococcaceae</taxon>
        <taxon>Arthrobacter</taxon>
    </lineage>
</organism>
<dbReference type="InterPro" id="IPR048631">
    <property type="entry name" value="SecD_1st"/>
</dbReference>
<keyword evidence="3" id="KW-0812">Transmembrane</keyword>
<keyword evidence="1" id="KW-0813">Transport</keyword>
<evidence type="ECO:0000256" key="7">
    <source>
        <dbReference type="ARBA" id="ARBA00023136"/>
    </source>
</evidence>
<accession>A0ABX1JN07</accession>
<dbReference type="Pfam" id="PF21760">
    <property type="entry name" value="SecD_1st"/>
    <property type="match status" value="1"/>
</dbReference>
<evidence type="ECO:0000256" key="6">
    <source>
        <dbReference type="ARBA" id="ARBA00023010"/>
    </source>
</evidence>
<keyword evidence="5" id="KW-1133">Transmembrane helix</keyword>
<keyword evidence="7" id="KW-0472">Membrane</keyword>
<keyword evidence="2" id="KW-1003">Cell membrane</keyword>
<dbReference type="InterPro" id="IPR054384">
    <property type="entry name" value="SecDF_P1_head"/>
</dbReference>
<feature type="domain" description="SecDF P1 head subdomain" evidence="10">
    <location>
        <begin position="200"/>
        <end position="315"/>
    </location>
</feature>
<reference evidence="11 12" key="1">
    <citation type="submission" date="2020-04" db="EMBL/GenBank/DDBJ databases">
        <authorList>
            <person name="Liu S."/>
        </authorList>
    </citation>
    <scope>NUCLEOTIDE SEQUENCE [LARGE SCALE GENOMIC DNA]</scope>
    <source>
        <strain evidence="11 12">CGMCC 1.15091</strain>
    </source>
</reference>
<name>A0ABX1JN07_9MICC</name>
<evidence type="ECO:0000313" key="12">
    <source>
        <dbReference type="Proteomes" id="UP000523795"/>
    </source>
</evidence>
<feature type="domain" description="Protein translocase subunit SecDF P1" evidence="9">
    <location>
        <begin position="71"/>
        <end position="127"/>
    </location>
</feature>
<keyword evidence="12" id="KW-1185">Reference proteome</keyword>
<evidence type="ECO:0000259" key="10">
    <source>
        <dbReference type="Pfam" id="PF22599"/>
    </source>
</evidence>
<evidence type="ECO:0000256" key="1">
    <source>
        <dbReference type="ARBA" id="ARBA00022448"/>
    </source>
</evidence>
<protein>
    <submittedName>
        <fullName evidence="11">Protein translocase subunit SecD</fullName>
    </submittedName>
</protein>
<evidence type="ECO:0000313" key="11">
    <source>
        <dbReference type="EMBL" id="NKX49601.1"/>
    </source>
</evidence>